<organism evidence="2 3">
    <name type="scientific">Coniochaeta ligniaria NRRL 30616</name>
    <dbReference type="NCBI Taxonomy" id="1408157"/>
    <lineage>
        <taxon>Eukaryota</taxon>
        <taxon>Fungi</taxon>
        <taxon>Dikarya</taxon>
        <taxon>Ascomycota</taxon>
        <taxon>Pezizomycotina</taxon>
        <taxon>Sordariomycetes</taxon>
        <taxon>Sordariomycetidae</taxon>
        <taxon>Coniochaetales</taxon>
        <taxon>Coniochaetaceae</taxon>
        <taxon>Coniochaeta</taxon>
    </lineage>
</organism>
<dbReference type="PANTHER" id="PTHR48100:SF32">
    <property type="entry name" value="ANCHORED PROTEIN, PUTATIVE (AFU_ORTHOLOGUE AFUA_1G10590)-RELATED"/>
    <property type="match status" value="1"/>
</dbReference>
<dbReference type="SMART" id="SM00855">
    <property type="entry name" value="PGAM"/>
    <property type="match status" value="1"/>
</dbReference>
<evidence type="ECO:0000313" key="3">
    <source>
        <dbReference type="Proteomes" id="UP000182658"/>
    </source>
</evidence>
<dbReference type="InterPro" id="IPR050275">
    <property type="entry name" value="PGM_Phosphatase"/>
</dbReference>
<dbReference type="GO" id="GO:0005737">
    <property type="term" value="C:cytoplasm"/>
    <property type="evidence" value="ECO:0007669"/>
    <property type="project" value="TreeGrafter"/>
</dbReference>
<dbReference type="SUPFAM" id="SSF53254">
    <property type="entry name" value="Phosphoglycerate mutase-like"/>
    <property type="match status" value="1"/>
</dbReference>
<dbReference type="GO" id="GO:0016791">
    <property type="term" value="F:phosphatase activity"/>
    <property type="evidence" value="ECO:0007669"/>
    <property type="project" value="TreeGrafter"/>
</dbReference>
<dbReference type="OrthoDB" id="496981at2759"/>
<dbReference type="Gene3D" id="3.40.50.1240">
    <property type="entry name" value="Phosphoglycerate mutase-like"/>
    <property type="match status" value="1"/>
</dbReference>
<dbReference type="EMBL" id="KV875098">
    <property type="protein sequence ID" value="OIW28886.1"/>
    <property type="molecule type" value="Genomic_DNA"/>
</dbReference>
<reference evidence="2 3" key="1">
    <citation type="submission" date="2016-10" db="EMBL/GenBank/DDBJ databases">
        <title>Draft genome sequence of Coniochaeta ligniaria NRRL30616, a lignocellulolytic fungus for bioabatement of inhibitors in plant biomass hydrolysates.</title>
        <authorList>
            <consortium name="DOE Joint Genome Institute"/>
            <person name="Jimenez D.J."/>
            <person name="Hector R.E."/>
            <person name="Riley R."/>
            <person name="Sun H."/>
            <person name="Grigoriev I.V."/>
            <person name="Van Elsas J.D."/>
            <person name="Nichols N.N."/>
        </authorList>
    </citation>
    <scope>NUCLEOTIDE SEQUENCE [LARGE SCALE GENOMIC DNA]</scope>
    <source>
        <strain evidence="2 3">NRRL 30616</strain>
    </source>
</reference>
<feature type="chain" id="PRO_5012611181" evidence="1">
    <location>
        <begin position="22"/>
        <end position="366"/>
    </location>
</feature>
<accession>A0A1J7IN28</accession>
<dbReference type="PANTHER" id="PTHR48100">
    <property type="entry name" value="BROAD-SPECIFICITY PHOSPHATASE YOR283W-RELATED"/>
    <property type="match status" value="1"/>
</dbReference>
<dbReference type="InterPro" id="IPR029033">
    <property type="entry name" value="His_PPase_superfam"/>
</dbReference>
<dbReference type="CDD" id="cd07040">
    <property type="entry name" value="HP"/>
    <property type="match status" value="1"/>
</dbReference>
<proteinExistence type="predicted"/>
<feature type="signal peptide" evidence="1">
    <location>
        <begin position="1"/>
        <end position="21"/>
    </location>
</feature>
<protein>
    <submittedName>
        <fullName evidence="2">Phosphoglycerate mutase-like protein</fullName>
    </submittedName>
</protein>
<dbReference type="Proteomes" id="UP000182658">
    <property type="component" value="Unassembled WGS sequence"/>
</dbReference>
<evidence type="ECO:0000256" key="1">
    <source>
        <dbReference type="SAM" id="SignalP"/>
    </source>
</evidence>
<dbReference type="FunCoup" id="A0A1J7IN28">
    <property type="interactions" value="169"/>
</dbReference>
<dbReference type="InterPro" id="IPR013078">
    <property type="entry name" value="His_Pase_superF_clade-1"/>
</dbReference>
<gene>
    <name evidence="2" type="ORF">CONLIGDRAFT_396512</name>
</gene>
<keyword evidence="1" id="KW-0732">Signal</keyword>
<evidence type="ECO:0000313" key="2">
    <source>
        <dbReference type="EMBL" id="OIW28886.1"/>
    </source>
</evidence>
<sequence>MVNALISSLSLVALAAQGSLAWKAGSECTSSYSYINYTSVPGFFVQDDPSSSTTNFDYTTSNFGLINQTYPTDANFTQCGAPATQWQRFAHYVNSLNAASPASVAYKVLFLARHGEGWHNAAETYYGTPAWNCYYSLLDGNGTAVWADALLTPAGVAQAVKANTFWRSQLSQQKMPAPQSYYSSPLSRCLITANITFGDLSLPAARPFVPTVKEFFREGISIHTCDRRRSKSYIHDLLPSWKFEDGFSETDLIWNGVTAEDSSGQYARSKVVLDEVFTDDEATWISVTSHSGEIGSLLSVLGHRSWSLSTGQAVPVLVKAERMPAPYPSKTIAAWSSAVTCAGPPVSSGAGGCVCSTGATALPTVV</sequence>
<keyword evidence="3" id="KW-1185">Reference proteome</keyword>
<dbReference type="InParanoid" id="A0A1J7IN28"/>
<dbReference type="AlphaFoldDB" id="A0A1J7IN28"/>
<name>A0A1J7IN28_9PEZI</name>